<dbReference type="SUPFAM" id="SSF52172">
    <property type="entry name" value="CheY-like"/>
    <property type="match status" value="1"/>
</dbReference>
<evidence type="ECO:0000256" key="1">
    <source>
        <dbReference type="ARBA" id="ARBA00000085"/>
    </source>
</evidence>
<dbReference type="KEGG" id="rgu:A4W93_28920"/>
<dbReference type="Pfam" id="PF02518">
    <property type="entry name" value="HATPase_c"/>
    <property type="match status" value="1"/>
</dbReference>
<dbReference type="PROSITE" id="PS50110">
    <property type="entry name" value="RESPONSE_REGULATORY"/>
    <property type="match status" value="1"/>
</dbReference>
<gene>
    <name evidence="6" type="ORF">A4W93_28920</name>
</gene>
<keyword evidence="5" id="KW-0418">Kinase</keyword>
<dbReference type="OrthoDB" id="6114847at2"/>
<accession>A0A1W6LHA0</accession>
<dbReference type="InterPro" id="IPR003661">
    <property type="entry name" value="HisK_dim/P_dom"/>
</dbReference>
<dbReference type="PRINTS" id="PR00344">
    <property type="entry name" value="BCTRLSENSOR"/>
</dbReference>
<dbReference type="SUPFAM" id="SSF47384">
    <property type="entry name" value="Homodimeric domain of signal transducing histidine kinase"/>
    <property type="match status" value="1"/>
</dbReference>
<dbReference type="GO" id="GO:0009927">
    <property type="term" value="F:histidine phosphotransfer kinase activity"/>
    <property type="evidence" value="ECO:0007669"/>
    <property type="project" value="TreeGrafter"/>
</dbReference>
<keyword evidence="7" id="KW-1185">Reference proteome</keyword>
<dbReference type="Gene3D" id="1.10.287.130">
    <property type="match status" value="1"/>
</dbReference>
<organism evidence="6 7">
    <name type="scientific">Piscinibacter gummiphilus</name>
    <dbReference type="NCBI Taxonomy" id="946333"/>
    <lineage>
        <taxon>Bacteria</taxon>
        <taxon>Pseudomonadati</taxon>
        <taxon>Pseudomonadota</taxon>
        <taxon>Betaproteobacteria</taxon>
        <taxon>Burkholderiales</taxon>
        <taxon>Sphaerotilaceae</taxon>
        <taxon>Piscinibacter</taxon>
    </lineage>
</organism>
<dbReference type="InterPro" id="IPR005467">
    <property type="entry name" value="His_kinase_dom"/>
</dbReference>
<dbReference type="InterPro" id="IPR011006">
    <property type="entry name" value="CheY-like_superfamily"/>
</dbReference>
<evidence type="ECO:0000256" key="3">
    <source>
        <dbReference type="ARBA" id="ARBA00022553"/>
    </source>
</evidence>
<evidence type="ECO:0000256" key="5">
    <source>
        <dbReference type="ARBA" id="ARBA00022777"/>
    </source>
</evidence>
<name>A0A1W6LHA0_9BURK</name>
<sequence>MRWRRLLARGVLACALAGRLALAAAMGEPPVDLVVLDQAAFLKAGAAEQTVPLPDTWVQRGLPNQGTARYRLVFQLDRVPDQPLAVRFTRVSSTRKVMLNGRLITAPNVAGRDHPVPEVFDLPSLMLRPGRNELEVEVRYRSRAGLSAATIGPANELRLVHDRDALWSRELPRILNMGMMVLAAFMFSLWWRRRSEWTIGLFGVLLAVGSLRNYTYFSDVSLLPAGVTDWFFYAAQIWTVTLFCAFALSLDDGHAAWRRGWRWLAAIAIAMPLLAIGFSAASQLPVLRTFTYPVLFVLAVVAVRFLWRSVRSQGDLTHVALVGSFAAVVAAGAHDYLFQQGLVPITGTFWLPFAMPVGFGIYGMMLMGRLVSAVGEVERLNVELEHRVLARTRALQTANLAKTRFLASASHDLRQPVAAIGLMVGLLREQVPDPRLRGMIDRVDHAVASMESMLKGLLDLSRLESGTVHARVAWVPLQTVFDAIALHEREAADARRLTLRFRPTRLAVLSDPVLLEQVLRNLVSNAVRYTERGGVLVTARARGDGEVLLQVWDTGVGIAAEHQATIFEEFVQVGGAAAGSRGLGLGLAIVQRSLAVLGHPLTLKSRPGRGSCFGVRVPRGHDERRARPRVEGPAAPTPLDGLRVLLVEDDADVRHGLAERLRSWGAEVQAFDGITALRAALPPAGAPRGTPMADLVVTDQALPGGSGLLVIELVRQRVGAIHAMVVTGDTSPGDLTLLEASGVPVLHKPFRTEALLATVHLALAATALGELSG</sequence>
<keyword evidence="4" id="KW-0808">Transferase</keyword>
<evidence type="ECO:0000313" key="7">
    <source>
        <dbReference type="Proteomes" id="UP000193427"/>
    </source>
</evidence>
<dbReference type="InterPro" id="IPR004358">
    <property type="entry name" value="Sig_transdc_His_kin-like_C"/>
</dbReference>
<reference evidence="6 7" key="1">
    <citation type="submission" date="2016-04" db="EMBL/GenBank/DDBJ databases">
        <title>Complete genome sequence of natural rubber-degrading, novel Gram-negative bacterium, Rhizobacter gummiphilus strain NS21.</title>
        <authorList>
            <person name="Tabata M."/>
            <person name="Kasai D."/>
            <person name="Fukuda M."/>
        </authorList>
    </citation>
    <scope>NUCLEOTIDE SEQUENCE [LARGE SCALE GENOMIC DNA]</scope>
    <source>
        <strain evidence="6 7">NS21</strain>
    </source>
</reference>
<dbReference type="PANTHER" id="PTHR43047">
    <property type="entry name" value="TWO-COMPONENT HISTIDINE PROTEIN KINASE"/>
    <property type="match status" value="1"/>
</dbReference>
<proteinExistence type="predicted"/>
<dbReference type="Gene3D" id="3.40.50.2300">
    <property type="match status" value="1"/>
</dbReference>
<dbReference type="CDD" id="cd00156">
    <property type="entry name" value="REC"/>
    <property type="match status" value="1"/>
</dbReference>
<dbReference type="EC" id="2.7.13.3" evidence="2"/>
<dbReference type="PROSITE" id="PS50109">
    <property type="entry name" value="HIS_KIN"/>
    <property type="match status" value="1"/>
</dbReference>
<dbReference type="STRING" id="946333.A4W93_28920"/>
<dbReference type="InterPro" id="IPR003594">
    <property type="entry name" value="HATPase_dom"/>
</dbReference>
<dbReference type="GO" id="GO:0005886">
    <property type="term" value="C:plasma membrane"/>
    <property type="evidence" value="ECO:0007669"/>
    <property type="project" value="TreeGrafter"/>
</dbReference>
<dbReference type="SMART" id="SM00387">
    <property type="entry name" value="HATPase_c"/>
    <property type="match status" value="1"/>
</dbReference>
<evidence type="ECO:0000256" key="4">
    <source>
        <dbReference type="ARBA" id="ARBA00022679"/>
    </source>
</evidence>
<dbReference type="SUPFAM" id="SSF55874">
    <property type="entry name" value="ATPase domain of HSP90 chaperone/DNA topoisomerase II/histidine kinase"/>
    <property type="match status" value="1"/>
</dbReference>
<protein>
    <recommendedName>
        <fullName evidence="2">histidine kinase</fullName>
        <ecNumber evidence="2">2.7.13.3</ecNumber>
    </recommendedName>
</protein>
<dbReference type="EMBL" id="CP015118">
    <property type="protein sequence ID" value="ARN23596.1"/>
    <property type="molecule type" value="Genomic_DNA"/>
</dbReference>
<dbReference type="Gene3D" id="3.30.565.10">
    <property type="entry name" value="Histidine kinase-like ATPase, C-terminal domain"/>
    <property type="match status" value="1"/>
</dbReference>
<dbReference type="SMART" id="SM00388">
    <property type="entry name" value="HisKA"/>
    <property type="match status" value="1"/>
</dbReference>
<dbReference type="PANTHER" id="PTHR43047:SF9">
    <property type="entry name" value="HISTIDINE KINASE"/>
    <property type="match status" value="1"/>
</dbReference>
<dbReference type="Proteomes" id="UP000193427">
    <property type="component" value="Chromosome"/>
</dbReference>
<evidence type="ECO:0000256" key="2">
    <source>
        <dbReference type="ARBA" id="ARBA00012438"/>
    </source>
</evidence>
<dbReference type="SUPFAM" id="SSF49785">
    <property type="entry name" value="Galactose-binding domain-like"/>
    <property type="match status" value="1"/>
</dbReference>
<dbReference type="Pfam" id="PF00072">
    <property type="entry name" value="Response_reg"/>
    <property type="match status" value="1"/>
</dbReference>
<dbReference type="RefSeq" id="WP_085753924.1">
    <property type="nucleotide sequence ID" value="NZ_BSPR01000022.1"/>
</dbReference>
<dbReference type="Gene3D" id="2.60.120.260">
    <property type="entry name" value="Galactose-binding domain-like"/>
    <property type="match status" value="1"/>
</dbReference>
<dbReference type="InterPro" id="IPR036097">
    <property type="entry name" value="HisK_dim/P_sf"/>
</dbReference>
<comment type="catalytic activity">
    <reaction evidence="1">
        <text>ATP + protein L-histidine = ADP + protein N-phospho-L-histidine.</text>
        <dbReference type="EC" id="2.7.13.3"/>
    </reaction>
</comment>
<dbReference type="InterPro" id="IPR036890">
    <property type="entry name" value="HATPase_C_sf"/>
</dbReference>
<evidence type="ECO:0000313" key="6">
    <source>
        <dbReference type="EMBL" id="ARN23596.1"/>
    </source>
</evidence>
<dbReference type="GO" id="GO:0000155">
    <property type="term" value="F:phosphorelay sensor kinase activity"/>
    <property type="evidence" value="ECO:0007669"/>
    <property type="project" value="InterPro"/>
</dbReference>
<dbReference type="SMART" id="SM00448">
    <property type="entry name" value="REC"/>
    <property type="match status" value="1"/>
</dbReference>
<dbReference type="AlphaFoldDB" id="A0A1W6LHA0"/>
<dbReference type="InterPro" id="IPR001789">
    <property type="entry name" value="Sig_transdc_resp-reg_receiver"/>
</dbReference>
<dbReference type="InterPro" id="IPR008979">
    <property type="entry name" value="Galactose-bd-like_sf"/>
</dbReference>
<dbReference type="Pfam" id="PF00512">
    <property type="entry name" value="HisKA"/>
    <property type="match status" value="1"/>
</dbReference>
<dbReference type="CDD" id="cd00082">
    <property type="entry name" value="HisKA"/>
    <property type="match status" value="1"/>
</dbReference>
<keyword evidence="3" id="KW-0597">Phosphoprotein</keyword>